<dbReference type="InterPro" id="IPR035372">
    <property type="entry name" value="MCD_N"/>
</dbReference>
<dbReference type="InterPro" id="IPR038351">
    <property type="entry name" value="MCD_N_sf"/>
</dbReference>
<dbReference type="InterPro" id="IPR042303">
    <property type="entry name" value="Malonyl_CoA_deC_C_sf"/>
</dbReference>
<feature type="domain" description="Malonyl-CoA decarboxylase N-terminal" evidence="5">
    <location>
        <begin position="86"/>
        <end position="168"/>
    </location>
</feature>
<evidence type="ECO:0000259" key="3">
    <source>
        <dbReference type="Pfam" id="PF05292"/>
    </source>
</evidence>
<dbReference type="InterPro" id="IPR020845">
    <property type="entry name" value="AMP-binding_CS"/>
</dbReference>
<evidence type="ECO:0000313" key="7">
    <source>
        <dbReference type="Proteomes" id="UP001165080"/>
    </source>
</evidence>
<dbReference type="NCBIfam" id="NF005702">
    <property type="entry name" value="PRK07514.1"/>
    <property type="match status" value="1"/>
</dbReference>
<proteinExistence type="inferred from homology"/>
<protein>
    <recommendedName>
        <fullName evidence="8">Malonyl-CoA synthase</fullName>
    </recommendedName>
</protein>
<dbReference type="GO" id="GO:0050080">
    <property type="term" value="F:malonyl-CoA decarboxylase activity"/>
    <property type="evidence" value="ECO:0007669"/>
    <property type="project" value="InterPro"/>
</dbReference>
<dbReference type="Gene3D" id="3.40.630.150">
    <property type="entry name" value="Malonyl-CoA decarboxylase, catalytic domain"/>
    <property type="match status" value="2"/>
</dbReference>
<evidence type="ECO:0000256" key="1">
    <source>
        <dbReference type="ARBA" id="ARBA00006432"/>
    </source>
</evidence>
<dbReference type="Pfam" id="PF13193">
    <property type="entry name" value="AMP-binding_C"/>
    <property type="match status" value="1"/>
</dbReference>
<dbReference type="SUPFAM" id="SSF56801">
    <property type="entry name" value="Acetyl-CoA synthetase-like"/>
    <property type="match status" value="1"/>
</dbReference>
<dbReference type="PROSITE" id="PS00455">
    <property type="entry name" value="AMP_BINDING"/>
    <property type="match status" value="1"/>
</dbReference>
<dbReference type="PANTHER" id="PTHR43201:SF8">
    <property type="entry name" value="ACYL-COA SYNTHETASE FAMILY MEMBER 3"/>
    <property type="match status" value="1"/>
</dbReference>
<dbReference type="Pfam" id="PF17408">
    <property type="entry name" value="MCD_N"/>
    <property type="match status" value="1"/>
</dbReference>
<comment type="caution">
    <text evidence="6">The sequence shown here is derived from an EMBL/GenBank/DDBJ whole genome shotgun (WGS) entry which is preliminary data.</text>
</comment>
<dbReference type="Gene3D" id="3.40.50.12780">
    <property type="entry name" value="N-terminal domain of ligase-like"/>
    <property type="match status" value="1"/>
</dbReference>
<dbReference type="InterPro" id="IPR045851">
    <property type="entry name" value="AMP-bd_C_sf"/>
</dbReference>
<keyword evidence="7" id="KW-1185">Reference proteome</keyword>
<dbReference type="GO" id="GO:0006633">
    <property type="term" value="P:fatty acid biosynthetic process"/>
    <property type="evidence" value="ECO:0007669"/>
    <property type="project" value="InterPro"/>
</dbReference>
<dbReference type="InterPro" id="IPR007956">
    <property type="entry name" value="Malonyl_CoA_deC_C"/>
</dbReference>
<dbReference type="Gene3D" id="1.20.140.90">
    <property type="entry name" value="Malonyl-CoA decarboxylase, oligemerization domain"/>
    <property type="match status" value="1"/>
</dbReference>
<dbReference type="InterPro" id="IPR042099">
    <property type="entry name" value="ANL_N_sf"/>
</dbReference>
<name>A0A9W6FAT7_9CHLO</name>
<sequence length="913" mass="98812">MGKQRLGFLSDFVEAITRRKRGGEAETLKALARPASERARVACAVLMGRIGDAARVAVAEQALSAYAELDAEERLAFFRSLRDDHGVDAEAIRTAYAAWDAQPDAAGVAHLFEVVEPARQTLLRRLNMAPGATLRLVRMRQDLLAAMRVDPDLAPIDQDFAHLFASWFNRGFLTMRRIDWNAPAAILEKLMEYESVHQMQGWPDLKRRLADNDRRLYAFFHPATGDEPLIFVEVALTQGMPDAIGPILTAPDAREPAAADTAVFYSINNSLPGLKGVSFGNFLIKQVVAQLSADLPELRCYVTLSPVPGFAAWLATQDDAAGLRGALAGGWDDDAVDALRPQVLAWGARYIAQAKARGGLPADPVARFHLGNGACAHRLNWPADLAPSALKSAHGLMINYLYELDRIEDRHEAFVRDGETAEVMQGKTLFERPGQPDISFARMRGMVEALAGALTAAGVAPGDRVAVQVEKSPEAIALYLATLQVGGIFLPLNTAYTGAEIDYFIGDAAPRLFVCDPAQLASHAHRAGDTLTVLTLGADGQGTLAERAAAATPREDAHPCGPDDRAAILYTSGTTGRSKGAVLTHGNLASNTEALLEHWRFDANDRLIHALPIFHTHGLFVAANMALVAGATMIFLTRFDAEQAIDLMDRATVLMGVPTFYTRLLKSPRLDRETTANMRLFVSGSAPLLAEDHRAFTERTGHRILERYGMTETCMITSNPYDGDRIAGAVGMALPGITVRITDRETGAPVAPGEIGLIEVKGPNVFEGYWNMPEKTAAEFRPDGFFITGDLGTIQEDGYLRIVGRDKDLVISGGYNVYPKEVEEAIDALPGVLESAVIGLPHPDLGEAVTAIVVPKSGTLDADEIRAALSDLARFKQPRQVIVVDALPRNVMGKVQKAELRKAHAGLYSQAMA</sequence>
<evidence type="ECO:0000259" key="5">
    <source>
        <dbReference type="Pfam" id="PF17408"/>
    </source>
</evidence>
<dbReference type="PANTHER" id="PTHR43201">
    <property type="entry name" value="ACYL-COA SYNTHETASE"/>
    <property type="match status" value="1"/>
</dbReference>
<dbReference type="Gene3D" id="3.30.300.30">
    <property type="match status" value="1"/>
</dbReference>
<dbReference type="Pfam" id="PF05292">
    <property type="entry name" value="MCD"/>
    <property type="match status" value="1"/>
</dbReference>
<evidence type="ECO:0008006" key="8">
    <source>
        <dbReference type="Google" id="ProtNLM"/>
    </source>
</evidence>
<feature type="domain" description="AMP-binding enzyme C-terminal" evidence="4">
    <location>
        <begin position="821"/>
        <end position="894"/>
    </location>
</feature>
<dbReference type="AlphaFoldDB" id="A0A9W6FAT7"/>
<accession>A0A9W6FAT7</accession>
<feature type="domain" description="Malonyl-CoA decarboxylase C-terminal" evidence="3">
    <location>
        <begin position="171"/>
        <end position="403"/>
    </location>
</feature>
<dbReference type="InterPro" id="IPR000873">
    <property type="entry name" value="AMP-dep_synth/lig_dom"/>
</dbReference>
<evidence type="ECO:0000259" key="4">
    <source>
        <dbReference type="Pfam" id="PF13193"/>
    </source>
</evidence>
<dbReference type="EMBL" id="BRXU01000058">
    <property type="protein sequence ID" value="GLC62160.1"/>
    <property type="molecule type" value="Genomic_DNA"/>
</dbReference>
<feature type="domain" description="AMP-dependent synthetase/ligase" evidence="2">
    <location>
        <begin position="426"/>
        <end position="770"/>
    </location>
</feature>
<reference evidence="6 7" key="1">
    <citation type="journal article" date="2023" name="Commun. Biol.">
        <title>Reorganization of the ancestral sex-determining regions during the evolution of trioecy in Pleodorina starrii.</title>
        <authorList>
            <person name="Takahashi K."/>
            <person name="Suzuki S."/>
            <person name="Kawai-Toyooka H."/>
            <person name="Yamamoto K."/>
            <person name="Hamaji T."/>
            <person name="Ootsuki R."/>
            <person name="Yamaguchi H."/>
            <person name="Kawachi M."/>
            <person name="Higashiyama T."/>
            <person name="Nozaki H."/>
        </authorList>
    </citation>
    <scope>NUCLEOTIDE SEQUENCE [LARGE SCALE GENOMIC DNA]</scope>
    <source>
        <strain evidence="6 7">NIES-4479</strain>
    </source>
</reference>
<evidence type="ECO:0000313" key="6">
    <source>
        <dbReference type="EMBL" id="GLC62160.1"/>
    </source>
</evidence>
<evidence type="ECO:0000259" key="2">
    <source>
        <dbReference type="Pfam" id="PF00501"/>
    </source>
</evidence>
<organism evidence="6 7">
    <name type="scientific">Pleodorina starrii</name>
    <dbReference type="NCBI Taxonomy" id="330485"/>
    <lineage>
        <taxon>Eukaryota</taxon>
        <taxon>Viridiplantae</taxon>
        <taxon>Chlorophyta</taxon>
        <taxon>core chlorophytes</taxon>
        <taxon>Chlorophyceae</taxon>
        <taxon>CS clade</taxon>
        <taxon>Chlamydomonadales</taxon>
        <taxon>Volvocaceae</taxon>
        <taxon>Pleodorina</taxon>
    </lineage>
</organism>
<comment type="similarity">
    <text evidence="1">Belongs to the ATP-dependent AMP-binding enzyme family.</text>
</comment>
<dbReference type="Pfam" id="PF00501">
    <property type="entry name" value="AMP-binding"/>
    <property type="match status" value="1"/>
</dbReference>
<dbReference type="CDD" id="cd05941">
    <property type="entry name" value="MCS"/>
    <property type="match status" value="1"/>
</dbReference>
<dbReference type="InterPro" id="IPR025110">
    <property type="entry name" value="AMP-bd_C"/>
</dbReference>
<dbReference type="GO" id="GO:0031956">
    <property type="term" value="F:medium-chain fatty acid-CoA ligase activity"/>
    <property type="evidence" value="ECO:0007669"/>
    <property type="project" value="TreeGrafter"/>
</dbReference>
<dbReference type="Proteomes" id="UP001165080">
    <property type="component" value="Unassembled WGS sequence"/>
</dbReference>
<gene>
    <name evidence="6" type="primary">PLESTB003167</name>
    <name evidence="6" type="ORF">PLESTB_001847000</name>
</gene>